<keyword evidence="2" id="KW-0732">Signal</keyword>
<evidence type="ECO:0000256" key="2">
    <source>
        <dbReference type="SAM" id="SignalP"/>
    </source>
</evidence>
<proteinExistence type="predicted"/>
<gene>
    <name evidence="3" type="ORF">GGI19_004399</name>
</gene>
<comment type="caution">
    <text evidence="3">The sequence shown here is derived from an EMBL/GenBank/DDBJ whole genome shotgun (WGS) entry which is preliminary data.</text>
</comment>
<dbReference type="EMBL" id="JANBUH010000384">
    <property type="protein sequence ID" value="KAJ2751563.1"/>
    <property type="molecule type" value="Genomic_DNA"/>
</dbReference>
<dbReference type="Proteomes" id="UP001140011">
    <property type="component" value="Unassembled WGS sequence"/>
</dbReference>
<dbReference type="OrthoDB" id="5599158at2759"/>
<keyword evidence="4" id="KW-1185">Reference proteome</keyword>
<feature type="signal peptide" evidence="2">
    <location>
        <begin position="1"/>
        <end position="22"/>
    </location>
</feature>
<reference evidence="3" key="1">
    <citation type="submission" date="2022-07" db="EMBL/GenBank/DDBJ databases">
        <title>Phylogenomic reconstructions and comparative analyses of Kickxellomycotina fungi.</title>
        <authorList>
            <person name="Reynolds N.K."/>
            <person name="Stajich J.E."/>
            <person name="Barry K."/>
            <person name="Grigoriev I.V."/>
            <person name="Crous P."/>
            <person name="Smith M.E."/>
        </authorList>
    </citation>
    <scope>NUCLEOTIDE SEQUENCE</scope>
    <source>
        <strain evidence="3">BCRC 34297</strain>
    </source>
</reference>
<evidence type="ECO:0000256" key="1">
    <source>
        <dbReference type="SAM" id="MobiDB-lite"/>
    </source>
</evidence>
<feature type="region of interest" description="Disordered" evidence="1">
    <location>
        <begin position="122"/>
        <end position="147"/>
    </location>
</feature>
<evidence type="ECO:0000313" key="3">
    <source>
        <dbReference type="EMBL" id="KAJ2751563.1"/>
    </source>
</evidence>
<organism evidence="3 4">
    <name type="scientific">Coemansia pectinata</name>
    <dbReference type="NCBI Taxonomy" id="1052879"/>
    <lineage>
        <taxon>Eukaryota</taxon>
        <taxon>Fungi</taxon>
        <taxon>Fungi incertae sedis</taxon>
        <taxon>Zoopagomycota</taxon>
        <taxon>Kickxellomycotina</taxon>
        <taxon>Kickxellomycetes</taxon>
        <taxon>Kickxellales</taxon>
        <taxon>Kickxellaceae</taxon>
        <taxon>Coemansia</taxon>
    </lineage>
</organism>
<feature type="region of interest" description="Disordered" evidence="1">
    <location>
        <begin position="185"/>
        <end position="228"/>
    </location>
</feature>
<name>A0A9W8GWB6_9FUNG</name>
<protein>
    <submittedName>
        <fullName evidence="3">Uncharacterized protein</fullName>
    </submittedName>
</protein>
<feature type="chain" id="PRO_5040755331" evidence="2">
    <location>
        <begin position="23"/>
        <end position="267"/>
    </location>
</feature>
<accession>A0A9W8GWB6</accession>
<evidence type="ECO:0000313" key="4">
    <source>
        <dbReference type="Proteomes" id="UP001140011"/>
    </source>
</evidence>
<sequence>MHIKKIALRAMVLGMVAVAVMATNQPIDWDGPCTDAAIVANWMGIRTQMVVVLSLDDGRISFAKRVQVHLLLRNSFFLPITPDLEILQRVFGIVGADYMQYALGEILNKYWDNYPCVTPTPTISSSASSSDSSSSDVSSTSSDSSSSDIYISSDIYSTISSDSSSSDTYSIISSDSSSSEIYSSLSSDSSSSEVYSTTSSDSSSSYVSSSYTTSTPVNPTSVTSDIYSTSTPYSSAPTSLYSTIPPHKCYVAVVVTSRVITAYTAAY</sequence>
<dbReference type="AlphaFoldDB" id="A0A9W8GWB6"/>